<proteinExistence type="predicted"/>
<dbReference type="RefSeq" id="WP_262386570.1">
    <property type="nucleotide sequence ID" value="NZ_CP143423.1"/>
</dbReference>
<keyword evidence="2" id="KW-1185">Reference proteome</keyword>
<organism evidence="1 2">
    <name type="scientific">Roseobacter fucihabitans</name>
    <dbReference type="NCBI Taxonomy" id="1537242"/>
    <lineage>
        <taxon>Bacteria</taxon>
        <taxon>Pseudomonadati</taxon>
        <taxon>Pseudomonadota</taxon>
        <taxon>Alphaproteobacteria</taxon>
        <taxon>Rhodobacterales</taxon>
        <taxon>Roseobacteraceae</taxon>
        <taxon>Roseobacter</taxon>
    </lineage>
</organism>
<dbReference type="EMBL" id="CP143423">
    <property type="protein sequence ID" value="WVX49136.1"/>
    <property type="molecule type" value="Genomic_DNA"/>
</dbReference>
<reference evidence="2" key="1">
    <citation type="submission" date="2024-01" db="EMBL/GenBank/DDBJ databases">
        <title>Roseobacter fucihabitans sp. nov., isolated from the brown alga Fucus spiralis.</title>
        <authorList>
            <person name="Hahnke S."/>
            <person name="Berger M."/>
            <person name="Schlingloff A."/>
            <person name="Athale I."/>
            <person name="Neumann-Schaal M."/>
            <person name="Adenaya A."/>
            <person name="Poehlein A."/>
            <person name="Daniel R."/>
            <person name="Pertersen J."/>
            <person name="Brinkhoff T."/>
        </authorList>
    </citation>
    <scope>NUCLEOTIDE SEQUENCE [LARGE SCALE GENOMIC DNA]</scope>
    <source>
        <strain evidence="2">B14</strain>
    </source>
</reference>
<gene>
    <name evidence="1" type="ORF">ROLI_022230</name>
</gene>
<evidence type="ECO:0000313" key="1">
    <source>
        <dbReference type="EMBL" id="WVX49136.1"/>
    </source>
</evidence>
<accession>A0ABZ2BUZ0</accession>
<protein>
    <submittedName>
        <fullName evidence="1">Uncharacterized protein</fullName>
    </submittedName>
</protein>
<evidence type="ECO:0000313" key="2">
    <source>
        <dbReference type="Proteomes" id="UP001318682"/>
    </source>
</evidence>
<sequence length="112" mass="12632">MLIDAVEVDRHDMRQVSQIGLFSKPLDGHSWALLVVASATKVNEGFFRIDHRLDWTKLRHLPGDVKELCEDGPEKFVYLMAPQFVALGALIDNLKHDPYRSNFCQGRPGGGK</sequence>
<name>A0ABZ2BUZ0_9RHOB</name>
<dbReference type="Proteomes" id="UP001318682">
    <property type="component" value="Chromosome"/>
</dbReference>